<evidence type="ECO:0000256" key="1">
    <source>
        <dbReference type="ARBA" id="ARBA00004123"/>
    </source>
</evidence>
<dbReference type="Proteomes" id="UP000322667">
    <property type="component" value="Chromosome A05"/>
</dbReference>
<dbReference type="PANTHER" id="PTHR31499:SF80">
    <property type="entry name" value="HTH MYB-TYPE DOMAIN-CONTAINING PROTEIN"/>
    <property type="match status" value="1"/>
</dbReference>
<dbReference type="GO" id="GO:0003700">
    <property type="term" value="F:DNA-binding transcription factor activity"/>
    <property type="evidence" value="ECO:0007669"/>
    <property type="project" value="InterPro"/>
</dbReference>
<dbReference type="InterPro" id="IPR025756">
    <property type="entry name" value="Myb_CC_LHEQLE"/>
</dbReference>
<comment type="subcellular location">
    <subcellularLocation>
        <location evidence="1">Nucleus</location>
    </subcellularLocation>
</comment>
<dbReference type="InterPro" id="IPR009057">
    <property type="entry name" value="Homeodomain-like_sf"/>
</dbReference>
<keyword evidence="8" id="KW-1185">Reference proteome</keyword>
<dbReference type="PANTHER" id="PTHR31499">
    <property type="entry name" value="MYB FAMILY TRANSCRIPTION FACTOR PHL11"/>
    <property type="match status" value="1"/>
</dbReference>
<dbReference type="Gene3D" id="1.10.10.60">
    <property type="entry name" value="Homeodomain-like"/>
    <property type="match status" value="1"/>
</dbReference>
<dbReference type="AlphaFoldDB" id="A0A5D2QDN3"/>
<dbReference type="InterPro" id="IPR046955">
    <property type="entry name" value="PHR1-like"/>
</dbReference>
<keyword evidence="3" id="KW-0804">Transcription</keyword>
<keyword evidence="2" id="KW-0805">Transcription regulation</keyword>
<dbReference type="GO" id="GO:0003677">
    <property type="term" value="F:DNA binding"/>
    <property type="evidence" value="ECO:0007669"/>
    <property type="project" value="InterPro"/>
</dbReference>
<name>A0A5D2QDN3_GOSTO</name>
<evidence type="ECO:0000256" key="2">
    <source>
        <dbReference type="ARBA" id="ARBA00023015"/>
    </source>
</evidence>
<dbReference type="GO" id="GO:0005634">
    <property type="term" value="C:nucleus"/>
    <property type="evidence" value="ECO:0007669"/>
    <property type="project" value="UniProtKB-SubCell"/>
</dbReference>
<gene>
    <name evidence="7" type="ORF">ES332_A05G125300v1</name>
</gene>
<evidence type="ECO:0000256" key="3">
    <source>
        <dbReference type="ARBA" id="ARBA00023163"/>
    </source>
</evidence>
<dbReference type="InterPro" id="IPR006447">
    <property type="entry name" value="Myb_dom_plants"/>
</dbReference>
<dbReference type="Pfam" id="PF14379">
    <property type="entry name" value="Myb_CC_LHEQLE"/>
    <property type="match status" value="1"/>
</dbReference>
<feature type="compositionally biased region" description="Basic and acidic residues" evidence="5">
    <location>
        <begin position="478"/>
        <end position="495"/>
    </location>
</feature>
<proteinExistence type="predicted"/>
<evidence type="ECO:0000259" key="6">
    <source>
        <dbReference type="Pfam" id="PF14379"/>
    </source>
</evidence>
<dbReference type="NCBIfam" id="TIGR01557">
    <property type="entry name" value="myb_SHAQKYF"/>
    <property type="match status" value="2"/>
</dbReference>
<feature type="region of interest" description="Disordered" evidence="5">
    <location>
        <begin position="421"/>
        <end position="507"/>
    </location>
</feature>
<evidence type="ECO:0000313" key="8">
    <source>
        <dbReference type="Proteomes" id="UP000322667"/>
    </source>
</evidence>
<feature type="domain" description="MYB-CC type transcription factor LHEQLE-containing" evidence="6">
    <location>
        <begin position="368"/>
        <end position="414"/>
    </location>
</feature>
<protein>
    <recommendedName>
        <fullName evidence="6">MYB-CC type transcription factor LHEQLE-containing domain-containing protein</fullName>
    </recommendedName>
</protein>
<reference evidence="7 8" key="1">
    <citation type="submission" date="2019-07" db="EMBL/GenBank/DDBJ databases">
        <title>WGS assembly of Gossypium tomentosum.</title>
        <authorList>
            <person name="Chen Z.J."/>
            <person name="Sreedasyam A."/>
            <person name="Ando A."/>
            <person name="Song Q."/>
            <person name="De L."/>
            <person name="Hulse-Kemp A."/>
            <person name="Ding M."/>
            <person name="Ye W."/>
            <person name="Kirkbride R."/>
            <person name="Jenkins J."/>
            <person name="Plott C."/>
            <person name="Lovell J."/>
            <person name="Lin Y.-M."/>
            <person name="Vaughn R."/>
            <person name="Liu B."/>
            <person name="Li W."/>
            <person name="Simpson S."/>
            <person name="Scheffler B."/>
            <person name="Saski C."/>
            <person name="Grover C."/>
            <person name="Hu G."/>
            <person name="Conover J."/>
            <person name="Carlson J."/>
            <person name="Shu S."/>
            <person name="Boston L."/>
            <person name="Williams M."/>
            <person name="Peterson D."/>
            <person name="Mcgee K."/>
            <person name="Jones D."/>
            <person name="Wendel J."/>
            <person name="Stelly D."/>
            <person name="Grimwood J."/>
            <person name="Schmutz J."/>
        </authorList>
    </citation>
    <scope>NUCLEOTIDE SEQUENCE [LARGE SCALE GENOMIC DNA]</scope>
    <source>
        <strain evidence="7">7179.01</strain>
    </source>
</reference>
<evidence type="ECO:0000256" key="4">
    <source>
        <dbReference type="ARBA" id="ARBA00023242"/>
    </source>
</evidence>
<feature type="compositionally biased region" description="Polar residues" evidence="5">
    <location>
        <begin position="422"/>
        <end position="442"/>
    </location>
</feature>
<dbReference type="EMBL" id="CM017614">
    <property type="protein sequence ID" value="TYI26617.1"/>
    <property type="molecule type" value="Genomic_DNA"/>
</dbReference>
<keyword evidence="4" id="KW-0539">Nucleus</keyword>
<dbReference type="SUPFAM" id="SSF46689">
    <property type="entry name" value="Homeodomain-like"/>
    <property type="match status" value="1"/>
</dbReference>
<organism evidence="7 8">
    <name type="scientific">Gossypium tomentosum</name>
    <name type="common">Hawaiian cotton</name>
    <name type="synonym">Gossypium sandvicense</name>
    <dbReference type="NCBI Taxonomy" id="34277"/>
    <lineage>
        <taxon>Eukaryota</taxon>
        <taxon>Viridiplantae</taxon>
        <taxon>Streptophyta</taxon>
        <taxon>Embryophyta</taxon>
        <taxon>Tracheophyta</taxon>
        <taxon>Spermatophyta</taxon>
        <taxon>Magnoliopsida</taxon>
        <taxon>eudicotyledons</taxon>
        <taxon>Gunneridae</taxon>
        <taxon>Pentapetalae</taxon>
        <taxon>rosids</taxon>
        <taxon>malvids</taxon>
        <taxon>Malvales</taxon>
        <taxon>Malvaceae</taxon>
        <taxon>Malvoideae</taxon>
        <taxon>Gossypium</taxon>
    </lineage>
</organism>
<sequence>MKVGISSKTINHPSFVSVTQSGPSKGIGESYPNAVSPIHNFPSRDLEGPSWLTGECSSLFPLKKNQLNSGPNSPSSPSSHAKGAFSHSSVFCTSLYLSSSSTSETQRQLGNFPFLPHPPTCHQFISAVDSSKSPVVFTEDLYNPYDVDHSEVVMKDLLNFPGDACDDGCFHGMHCERDNFILTEQVELHVLSDELDIAINDHEENPRVEEIYESPQPSSKPTVGLTCNQNSASATPSMSAAVSPALSGPAAVHKPRMRWTPELHECFVEAVSKLDGPERKISYLYYTKKAIGKADYIVHDAEATPKGVLKLMNVEGLTIYHVKSHLQKYRLAKYMPEKKEEKKTWSSGEKKAALSIGESDGTKNGGTHITEALQMQIEVQKQLHEQLELQRMLQLRIEEQARYLQKILEEQQKAGSALIPTLSLSAPTDPPSQSSELQQPFSPSAVVAASQHSESKTESSSSSLPSKHKGNGFSVNECKPESSLKRFRFEDKPESAIDEAVVENPVQ</sequence>
<evidence type="ECO:0000313" key="7">
    <source>
        <dbReference type="EMBL" id="TYI26617.1"/>
    </source>
</evidence>
<evidence type="ECO:0000256" key="5">
    <source>
        <dbReference type="SAM" id="MobiDB-lite"/>
    </source>
</evidence>
<accession>A0A5D2QDN3</accession>